<evidence type="ECO:0000256" key="3">
    <source>
        <dbReference type="ARBA" id="ARBA00022578"/>
    </source>
</evidence>
<protein>
    <recommendedName>
        <fullName evidence="6">Mutator family transposase</fullName>
    </recommendedName>
</protein>
<feature type="region of interest" description="Disordered" evidence="7">
    <location>
        <begin position="205"/>
        <end position="235"/>
    </location>
</feature>
<evidence type="ECO:0000256" key="2">
    <source>
        <dbReference type="ARBA" id="ARBA00010961"/>
    </source>
</evidence>
<dbReference type="EMBL" id="BAAAFZ010000029">
    <property type="protein sequence ID" value="GAA0584775.1"/>
    <property type="molecule type" value="Genomic_DNA"/>
</dbReference>
<accession>A0ABP3Q7T7</accession>
<name>A0ABP3Q7T7_9PROT</name>
<dbReference type="PANTHER" id="PTHR33217">
    <property type="entry name" value="TRANSPOSASE FOR INSERTION SEQUENCE ELEMENT IS1081"/>
    <property type="match status" value="1"/>
</dbReference>
<gene>
    <name evidence="8" type="ORF">GCM10009416_23950</name>
</gene>
<keyword evidence="9" id="KW-1185">Reference proteome</keyword>
<dbReference type="Proteomes" id="UP001501588">
    <property type="component" value="Unassembled WGS sequence"/>
</dbReference>
<evidence type="ECO:0000313" key="9">
    <source>
        <dbReference type="Proteomes" id="UP001501588"/>
    </source>
</evidence>
<dbReference type="PANTHER" id="PTHR33217:SF7">
    <property type="entry name" value="TRANSPOSASE FOR INSERTION SEQUENCE ELEMENT IS1081"/>
    <property type="match status" value="1"/>
</dbReference>
<evidence type="ECO:0000256" key="6">
    <source>
        <dbReference type="RuleBase" id="RU365089"/>
    </source>
</evidence>
<keyword evidence="5 6" id="KW-0233">DNA recombination</keyword>
<comment type="similarity">
    <text evidence="2 6">Belongs to the transposase mutator family.</text>
</comment>
<evidence type="ECO:0000256" key="7">
    <source>
        <dbReference type="SAM" id="MobiDB-lite"/>
    </source>
</evidence>
<sequence length="235" mass="24875">MKVREAGRIVPAAATVAAGVNADGRREALGMAVGASEAEAFWLDFLRGLARRGLRGVRLVVSDAHEGLKTAVAKVLRATWQRCRVRFGRNAPAHAGKSRRRIVAAWIGAAYAQDGAPAAHAQWRSVADRPRPEAPRLAALMDAAGEDVLAYMHLPAARRAKLHGTNPIGRLNGETKRRTGVVGVFPDEAAAVGLVGAPLPEQSGEWAAQRARRMTPEGIGAVRDTGPARLSAEPA</sequence>
<reference evidence="9" key="1">
    <citation type="journal article" date="2019" name="Int. J. Syst. Evol. Microbiol.">
        <title>The Global Catalogue of Microorganisms (GCM) 10K type strain sequencing project: providing services to taxonomists for standard genome sequencing and annotation.</title>
        <authorList>
            <consortium name="The Broad Institute Genomics Platform"/>
            <consortium name="The Broad Institute Genome Sequencing Center for Infectious Disease"/>
            <person name="Wu L."/>
            <person name="Ma J."/>
        </authorList>
    </citation>
    <scope>NUCLEOTIDE SEQUENCE [LARGE SCALE GENOMIC DNA]</scope>
    <source>
        <strain evidence="9">JCM 9933</strain>
    </source>
</reference>
<keyword evidence="3 6" id="KW-0815">Transposition</keyword>
<evidence type="ECO:0000256" key="4">
    <source>
        <dbReference type="ARBA" id="ARBA00023125"/>
    </source>
</evidence>
<evidence type="ECO:0000313" key="8">
    <source>
        <dbReference type="EMBL" id="GAA0584775.1"/>
    </source>
</evidence>
<keyword evidence="4 6" id="KW-0238">DNA-binding</keyword>
<comment type="function">
    <text evidence="1 6">Required for the transposition of the insertion element.</text>
</comment>
<dbReference type="InterPro" id="IPR001207">
    <property type="entry name" value="Transposase_mutator"/>
</dbReference>
<comment type="caution">
    <text evidence="8">The sequence shown here is derived from an EMBL/GenBank/DDBJ whole genome shotgun (WGS) entry which is preliminary data.</text>
</comment>
<evidence type="ECO:0000256" key="5">
    <source>
        <dbReference type="ARBA" id="ARBA00023172"/>
    </source>
</evidence>
<dbReference type="Pfam" id="PF00872">
    <property type="entry name" value="Transposase_mut"/>
    <property type="match status" value="1"/>
</dbReference>
<evidence type="ECO:0000256" key="1">
    <source>
        <dbReference type="ARBA" id="ARBA00002190"/>
    </source>
</evidence>
<keyword evidence="6" id="KW-0814">Transposable element</keyword>
<proteinExistence type="inferred from homology"/>
<organism evidence="8 9">
    <name type="scientific">Craurococcus roseus</name>
    <dbReference type="NCBI Taxonomy" id="77585"/>
    <lineage>
        <taxon>Bacteria</taxon>
        <taxon>Pseudomonadati</taxon>
        <taxon>Pseudomonadota</taxon>
        <taxon>Alphaproteobacteria</taxon>
        <taxon>Acetobacterales</taxon>
        <taxon>Acetobacteraceae</taxon>
        <taxon>Craurococcus</taxon>
    </lineage>
</organism>